<dbReference type="GO" id="GO:0005886">
    <property type="term" value="C:plasma membrane"/>
    <property type="evidence" value="ECO:0007669"/>
    <property type="project" value="UniProtKB-SubCell"/>
</dbReference>
<feature type="transmembrane region" description="Helical" evidence="6">
    <location>
        <begin position="60"/>
        <end position="79"/>
    </location>
</feature>
<dbReference type="InterPro" id="IPR020846">
    <property type="entry name" value="MFS_dom"/>
</dbReference>
<dbReference type="InterPro" id="IPR036259">
    <property type="entry name" value="MFS_trans_sf"/>
</dbReference>
<evidence type="ECO:0000313" key="9">
    <source>
        <dbReference type="Proteomes" id="UP000283374"/>
    </source>
</evidence>
<dbReference type="PROSITE" id="PS50850">
    <property type="entry name" value="MFS"/>
    <property type="match status" value="1"/>
</dbReference>
<dbReference type="InterPro" id="IPR011701">
    <property type="entry name" value="MFS"/>
</dbReference>
<evidence type="ECO:0000256" key="6">
    <source>
        <dbReference type="SAM" id="Phobius"/>
    </source>
</evidence>
<dbReference type="PANTHER" id="PTHR42718">
    <property type="entry name" value="MAJOR FACILITATOR SUPERFAMILY MULTIDRUG TRANSPORTER MFSC"/>
    <property type="match status" value="1"/>
</dbReference>
<feature type="transmembrane region" description="Helical" evidence="6">
    <location>
        <begin position="23"/>
        <end position="48"/>
    </location>
</feature>
<dbReference type="EMBL" id="QWKP01000171">
    <property type="protein sequence ID" value="RHA42628.1"/>
    <property type="molecule type" value="Genomic_DNA"/>
</dbReference>
<dbReference type="Pfam" id="PF07690">
    <property type="entry name" value="MFS_1"/>
    <property type="match status" value="1"/>
</dbReference>
<dbReference type="Proteomes" id="UP000283374">
    <property type="component" value="Unassembled WGS sequence"/>
</dbReference>
<feature type="transmembrane region" description="Helical" evidence="6">
    <location>
        <begin position="177"/>
        <end position="198"/>
    </location>
</feature>
<keyword evidence="3 6" id="KW-0812">Transmembrane</keyword>
<reference evidence="8 9" key="1">
    <citation type="submission" date="2018-08" db="EMBL/GenBank/DDBJ databases">
        <title>Cellulomonas rhizosphaerae sp. nov., a novel actinomycete isolated from soil.</title>
        <authorList>
            <person name="Tian Y."/>
        </authorList>
    </citation>
    <scope>NUCLEOTIDE SEQUENCE [LARGE SCALE GENOMIC DNA]</scope>
    <source>
        <strain evidence="8 9">NEAU-TCZ24</strain>
    </source>
</reference>
<dbReference type="Gene3D" id="1.20.1720.10">
    <property type="entry name" value="Multidrug resistance protein D"/>
    <property type="match status" value="1"/>
</dbReference>
<protein>
    <submittedName>
        <fullName evidence="8">MFS transporter</fullName>
    </submittedName>
</protein>
<feature type="transmembrane region" description="Helical" evidence="6">
    <location>
        <begin position="370"/>
        <end position="390"/>
    </location>
</feature>
<sequence>MSVDAASSGTTTDSAATKQRPGLWIVFVGFGALVVSLAQSLLIPVLPALPGLLDSSSDQVQWLLTATLLVSAISIPLLGRLGDMFGTRRMLLVALGAMLLGSLVCALSDDLVVLIVGRSIQGVAAGAIPLGISLLAGILPRARSGAAIAAVSAMLGVGGALGLPLAGFVAEHADFHVLFWVTAVGALIAFAGVALVVPERAGRSGGRVDVLGAVLLAGALVSLLLPLAESSDWGWGSAKVVGLLVLSAVFFAVLGWWQHRTSHPLIDLTALRRRPIVLTNVASLLFGFALFASLIGTAAYVQAPESSGYGFGSSMMVSGLVMLPSGLAMLAFAPVSARLIVRKGAPFTLALGASVVAIGWAMRIVLTGSLVEVVVGATVVGVGTAIGYAAMPSLVNANTPADEIAAANGLNTLIRSVGSSLASALGGAVLASSTVALGAFTLPSLGAYRELFAMCALAALLAAGVALVLRRGDRAERV</sequence>
<feature type="domain" description="Major facilitator superfamily (MFS) profile" evidence="7">
    <location>
        <begin position="24"/>
        <end position="474"/>
    </location>
</feature>
<organism evidence="8 9">
    <name type="scientific">Cellulomonas rhizosphaerae</name>
    <dbReference type="NCBI Taxonomy" id="2293719"/>
    <lineage>
        <taxon>Bacteria</taxon>
        <taxon>Bacillati</taxon>
        <taxon>Actinomycetota</taxon>
        <taxon>Actinomycetes</taxon>
        <taxon>Micrococcales</taxon>
        <taxon>Cellulomonadaceae</taxon>
        <taxon>Cellulomonas</taxon>
    </lineage>
</organism>
<feature type="transmembrane region" description="Helical" evidence="6">
    <location>
        <begin position="277"/>
        <end position="301"/>
    </location>
</feature>
<dbReference type="AlphaFoldDB" id="A0A413RMX0"/>
<keyword evidence="5 6" id="KW-0472">Membrane</keyword>
<feature type="transmembrane region" description="Helical" evidence="6">
    <location>
        <begin position="421"/>
        <end position="445"/>
    </location>
</feature>
<dbReference type="OrthoDB" id="4484751at2"/>
<dbReference type="GO" id="GO:0022857">
    <property type="term" value="F:transmembrane transporter activity"/>
    <property type="evidence" value="ECO:0007669"/>
    <property type="project" value="InterPro"/>
</dbReference>
<keyword evidence="9" id="KW-1185">Reference proteome</keyword>
<keyword evidence="4 6" id="KW-1133">Transmembrane helix</keyword>
<evidence type="ECO:0000313" key="8">
    <source>
        <dbReference type="EMBL" id="RHA42628.1"/>
    </source>
</evidence>
<comment type="caution">
    <text evidence="8">The sequence shown here is derived from an EMBL/GenBank/DDBJ whole genome shotgun (WGS) entry which is preliminary data.</text>
</comment>
<name>A0A413RMX0_9CELL</name>
<comment type="subcellular location">
    <subcellularLocation>
        <location evidence="1">Cell membrane</location>
        <topology evidence="1">Multi-pass membrane protein</topology>
    </subcellularLocation>
</comment>
<keyword evidence="2" id="KW-0813">Transport</keyword>
<feature type="transmembrane region" description="Helical" evidence="6">
    <location>
        <begin position="91"/>
        <end position="116"/>
    </location>
</feature>
<dbReference type="Gene3D" id="1.20.1250.20">
    <property type="entry name" value="MFS general substrate transporter like domains"/>
    <property type="match status" value="1"/>
</dbReference>
<evidence type="ECO:0000256" key="2">
    <source>
        <dbReference type="ARBA" id="ARBA00022448"/>
    </source>
</evidence>
<dbReference type="CDD" id="cd17504">
    <property type="entry name" value="MFS_MMR_MDR_like"/>
    <property type="match status" value="1"/>
</dbReference>
<feature type="transmembrane region" description="Helical" evidence="6">
    <location>
        <begin position="122"/>
        <end position="139"/>
    </location>
</feature>
<accession>A0A413RMX0</accession>
<feature type="transmembrane region" description="Helical" evidence="6">
    <location>
        <begin position="240"/>
        <end position="257"/>
    </location>
</feature>
<dbReference type="SUPFAM" id="SSF103473">
    <property type="entry name" value="MFS general substrate transporter"/>
    <property type="match status" value="1"/>
</dbReference>
<evidence type="ECO:0000259" key="7">
    <source>
        <dbReference type="PROSITE" id="PS50850"/>
    </source>
</evidence>
<evidence type="ECO:0000256" key="5">
    <source>
        <dbReference type="ARBA" id="ARBA00023136"/>
    </source>
</evidence>
<dbReference type="RefSeq" id="WP_118766760.1">
    <property type="nucleotide sequence ID" value="NZ_QWKP01000171.1"/>
</dbReference>
<gene>
    <name evidence="8" type="ORF">D1825_07190</name>
</gene>
<proteinExistence type="predicted"/>
<evidence type="ECO:0000256" key="4">
    <source>
        <dbReference type="ARBA" id="ARBA00022989"/>
    </source>
</evidence>
<feature type="transmembrane region" description="Helical" evidence="6">
    <location>
        <begin position="210"/>
        <end position="228"/>
    </location>
</feature>
<evidence type="ECO:0000256" key="1">
    <source>
        <dbReference type="ARBA" id="ARBA00004651"/>
    </source>
</evidence>
<feature type="transmembrane region" description="Helical" evidence="6">
    <location>
        <begin position="313"/>
        <end position="333"/>
    </location>
</feature>
<dbReference type="PANTHER" id="PTHR42718:SF9">
    <property type="entry name" value="MAJOR FACILITATOR SUPERFAMILY MULTIDRUG TRANSPORTER MFSC"/>
    <property type="match status" value="1"/>
</dbReference>
<feature type="transmembrane region" description="Helical" evidence="6">
    <location>
        <begin position="146"/>
        <end position="165"/>
    </location>
</feature>
<feature type="transmembrane region" description="Helical" evidence="6">
    <location>
        <begin position="345"/>
        <end position="364"/>
    </location>
</feature>
<evidence type="ECO:0000256" key="3">
    <source>
        <dbReference type="ARBA" id="ARBA00022692"/>
    </source>
</evidence>
<feature type="transmembrane region" description="Helical" evidence="6">
    <location>
        <begin position="451"/>
        <end position="469"/>
    </location>
</feature>